<dbReference type="InterPro" id="IPR052894">
    <property type="entry name" value="AsmA-related"/>
</dbReference>
<comment type="subcellular location">
    <subcellularLocation>
        <location evidence="1">Membrane</location>
        <topology evidence="1">Single-pass membrane protein</topology>
    </subcellularLocation>
</comment>
<sequence length="1711" mass="188629">MNAKLKKYLRKSLKIFLWTVGSVIALFLLIVLLLQIPYVQNIVKDKAVSYLEKKIGTNVSIGKIEIGLPKKVILEDVYFESQQGDTLLAGEKLAVDISLFKLMSSEVEINSVSLEGITATISRNDKGVFNFDYIIKAFDSGKPKDTTSAPMKISVDKINLDRIRVKYDDDISKNYLSANISHFDTRFKKFDLDKMEFDIPKIKLDGLKVQLKQGMIAKIAETTQETAEEASKQPDLKLKLGEISLANIDVGYDNEGSRLDTGLTLKKLLLQVNEVNLKTQLIDLESIELNGLKGQLAFGRFEKQVQKALPEETKAVAQAQWKFKLNNANISDIAFKFDDQNAAPVAKGIDFKHLDISNFNLKAKDFSYGPDAISGNISKFSVKDKSGVDVQELRTHFFYGPKGAQLNDLYLETPQTLIKDKIVVAYPSLDAVTKDIGSLTVDASLDNSQIGFKDVLLFVPTLADTNPFKGNPNGSLFINGDVKGRVSDIQINNLEVRGIGTTVLAASGRIKGLPDVKTAYFDMNVRELRSTAKDINSFLPPGTLPKNIKLPAIFSAKATFKGRVNNFSTNLVLSSSYGNAKINAKFDQTRKGHEKYDALVDVANFDVGSLIKNDSIGSITIKARVKGTGLDPQTANASLKGKLVKAEYNSYTYRDLDIDGSINNGNFDVTANMDDPNLDFDLAAKGGFNGKYPNGKVRINVDIADLDKLNLHAGPLKLRGNVDADITDANPDNLNGSISLHHFMFANDKEEFAADSVNVVAVTTADSSSIKLKSQFAHANIRGKYKLTQLGTALSNTISKYYNTATATAATEPKKTVTSPQQVDFDIRIDNDPIIAKLVPQITRLEPITINGSYNSEGDSLVVNAAIPRVVYGANTISGIVINAEARDTALVYNVRIEGVENEQFQLAQTSLTGDVKDNVITYKLEIDDKKQKQQYMLAGQLKSVNGNTEVVLDPDGLMLNYDAWTIAQDNLLRFGKDGLYAGNFEMSNDGGSIKLQSESETPNAPLNVELNNFQIETLTNAVQKEEVKFKGTINGMANVKDLTTSPVFVSDLTITNFAVSKDTVGDIKIKVNNEIANTYTAEVAITGNGNQVNLDGNYNTEGSSFDMDLNIEKINIASVQAFTFGAVIDGKGFLNGKFKVTGTTTDPNVTGNLKFNNVEARVTQLNSLFKGMNDNIAFTDSGIEMNNFKIQDEKNNLLTVDGSIATTDYKSFGFNMNVTAQNFRAVNSKATDNDFYYGDLFIDADLNIKGTMESPVVNGDLKINDDTKFTVVLPQQDPGIADREGIVEFIDEDNVEMQQRIKIEETVNSAALTGVDVSVNIEIVKEAELNLVIDKGNGDFLQLKGEAQLTGGIDPSGKTTLTGRYEFSEGSYQMTFNFLKRKFDIQEGSYILWTGEPTQADVNITAVYKTETSPIDLLDNQLAGISQSERNTYKQKIPFNTLLKINGELLKPELTFDIVLPDGNYNVSTNIINNTNAKLDQLRQQPSELNKQVFALLLLNRFIGENPFSSEAGGTSGESLARQSVSKILSQQLNNLAADLISGVELNFDLESTDDYTTGEQENRTDLNVGISKRLLNDRLNVTVGSSFGLEGQQANEETTNIAGDVSVEYQLTQDGRYLVRAYRKNEYQVALQGQVIETGVAFVITMDYNKFRELFHRSAEEKAMRQREQERKDRAKAQRRQERLEANKEKQTGDTEQDLPPNSTDDDKD</sequence>
<name>A0A552V1D2_9FLAO</name>
<evidence type="ECO:0000259" key="8">
    <source>
        <dbReference type="Pfam" id="PF04357"/>
    </source>
</evidence>
<dbReference type="GO" id="GO:0005886">
    <property type="term" value="C:plasma membrane"/>
    <property type="evidence" value="ECO:0007669"/>
    <property type="project" value="InterPro"/>
</dbReference>
<evidence type="ECO:0000256" key="6">
    <source>
        <dbReference type="SAM" id="MobiDB-lite"/>
    </source>
</evidence>
<dbReference type="OrthoDB" id="9811276at2"/>
<proteinExistence type="predicted"/>
<feature type="region of interest" description="Disordered" evidence="6">
    <location>
        <begin position="1664"/>
        <end position="1711"/>
    </location>
</feature>
<keyword evidence="2 7" id="KW-0812">Transmembrane</keyword>
<feature type="domain" description="Translocation and assembly module TamB C-terminal" evidence="8">
    <location>
        <begin position="1189"/>
        <end position="1633"/>
    </location>
</feature>
<dbReference type="PANTHER" id="PTHR30441:SF8">
    <property type="entry name" value="DUF748 DOMAIN-CONTAINING PROTEIN"/>
    <property type="match status" value="1"/>
</dbReference>
<dbReference type="Proteomes" id="UP000320643">
    <property type="component" value="Unassembled WGS sequence"/>
</dbReference>
<keyword evidence="3 7" id="KW-1133">Transmembrane helix</keyword>
<reference evidence="9 10" key="1">
    <citation type="submission" date="2019-07" db="EMBL/GenBank/DDBJ databases">
        <title>Flavobacterium sp. nov., isolated from glacier ice.</title>
        <authorList>
            <person name="Liu Q."/>
            <person name="Xin Y.-H."/>
        </authorList>
    </citation>
    <scope>NUCLEOTIDE SEQUENCE [LARGE SCALE GENOMIC DNA]</scope>
    <source>
        <strain evidence="9 10">ZT4R6</strain>
    </source>
</reference>
<feature type="coiled-coil region" evidence="5">
    <location>
        <begin position="1466"/>
        <end position="1493"/>
    </location>
</feature>
<dbReference type="EMBL" id="VJVZ01000006">
    <property type="protein sequence ID" value="TRW24270.1"/>
    <property type="molecule type" value="Genomic_DNA"/>
</dbReference>
<evidence type="ECO:0000256" key="2">
    <source>
        <dbReference type="ARBA" id="ARBA00022692"/>
    </source>
</evidence>
<dbReference type="PANTHER" id="PTHR30441">
    <property type="entry name" value="DUF748 DOMAIN-CONTAINING PROTEIN"/>
    <property type="match status" value="1"/>
</dbReference>
<protein>
    <submittedName>
        <fullName evidence="9">Translocation/assembly module TamB</fullName>
    </submittedName>
</protein>
<evidence type="ECO:0000256" key="7">
    <source>
        <dbReference type="SAM" id="Phobius"/>
    </source>
</evidence>
<evidence type="ECO:0000256" key="1">
    <source>
        <dbReference type="ARBA" id="ARBA00004167"/>
    </source>
</evidence>
<accession>A0A552V1D2</accession>
<feature type="compositionally biased region" description="Basic and acidic residues" evidence="6">
    <location>
        <begin position="1664"/>
        <end position="1695"/>
    </location>
</feature>
<dbReference type="Pfam" id="PF05359">
    <property type="entry name" value="DUF748"/>
    <property type="match status" value="1"/>
</dbReference>
<evidence type="ECO:0000313" key="10">
    <source>
        <dbReference type="Proteomes" id="UP000320643"/>
    </source>
</evidence>
<dbReference type="InterPro" id="IPR007452">
    <property type="entry name" value="TamB_C"/>
</dbReference>
<organism evidence="9 10">
    <name type="scientific">Flavobacterium zepuense</name>
    <dbReference type="NCBI Taxonomy" id="2593302"/>
    <lineage>
        <taxon>Bacteria</taxon>
        <taxon>Pseudomonadati</taxon>
        <taxon>Bacteroidota</taxon>
        <taxon>Flavobacteriia</taxon>
        <taxon>Flavobacteriales</taxon>
        <taxon>Flavobacteriaceae</taxon>
        <taxon>Flavobacterium</taxon>
    </lineage>
</organism>
<keyword evidence="4 7" id="KW-0472">Membrane</keyword>
<dbReference type="InterPro" id="IPR008023">
    <property type="entry name" value="DUF748"/>
</dbReference>
<dbReference type="GO" id="GO:0090313">
    <property type="term" value="P:regulation of protein targeting to membrane"/>
    <property type="evidence" value="ECO:0007669"/>
    <property type="project" value="TreeGrafter"/>
</dbReference>
<comment type="caution">
    <text evidence="9">The sequence shown here is derived from an EMBL/GenBank/DDBJ whole genome shotgun (WGS) entry which is preliminary data.</text>
</comment>
<evidence type="ECO:0000313" key="9">
    <source>
        <dbReference type="EMBL" id="TRW24270.1"/>
    </source>
</evidence>
<keyword evidence="5" id="KW-0175">Coiled coil</keyword>
<evidence type="ECO:0000256" key="4">
    <source>
        <dbReference type="ARBA" id="ARBA00023136"/>
    </source>
</evidence>
<dbReference type="Pfam" id="PF04357">
    <property type="entry name" value="TamB"/>
    <property type="match status" value="1"/>
</dbReference>
<evidence type="ECO:0000256" key="5">
    <source>
        <dbReference type="SAM" id="Coils"/>
    </source>
</evidence>
<evidence type="ECO:0000256" key="3">
    <source>
        <dbReference type="ARBA" id="ARBA00022989"/>
    </source>
</evidence>
<dbReference type="GO" id="GO:0009306">
    <property type="term" value="P:protein secretion"/>
    <property type="evidence" value="ECO:0007669"/>
    <property type="project" value="InterPro"/>
</dbReference>
<feature type="transmembrane region" description="Helical" evidence="7">
    <location>
        <begin position="12"/>
        <end position="34"/>
    </location>
</feature>
<gene>
    <name evidence="9" type="ORF">FMM05_10575</name>
</gene>
<dbReference type="RefSeq" id="WP_143373350.1">
    <property type="nucleotide sequence ID" value="NZ_VJVZ01000006.1"/>
</dbReference>
<keyword evidence="10" id="KW-1185">Reference proteome</keyword>